<dbReference type="AlphaFoldDB" id="A0A1I1HHK3"/>
<dbReference type="GO" id="GO:0140114">
    <property type="term" value="P:cellular detoxification of fluoride"/>
    <property type="evidence" value="ECO:0007669"/>
    <property type="project" value="UniProtKB-UniRule"/>
</dbReference>
<feature type="binding site" evidence="10">
    <location>
        <position position="72"/>
    </location>
    <ligand>
        <name>Na(+)</name>
        <dbReference type="ChEBI" id="CHEBI:29101"/>
        <note>structural</note>
    </ligand>
</feature>
<keyword evidence="12" id="KW-1185">Reference proteome</keyword>
<reference evidence="11 12" key="1">
    <citation type="submission" date="2016-10" db="EMBL/GenBank/DDBJ databases">
        <authorList>
            <person name="de Groot N.N."/>
        </authorList>
    </citation>
    <scope>NUCLEOTIDE SEQUENCE [LARGE SCALE GENOMIC DNA]</scope>
    <source>
        <strain evidence="11 12">DSM 19113</strain>
    </source>
</reference>
<evidence type="ECO:0000313" key="11">
    <source>
        <dbReference type="EMBL" id="SFC21448.1"/>
    </source>
</evidence>
<keyword evidence="3 10" id="KW-0812">Transmembrane</keyword>
<dbReference type="STRING" id="283737.SAMN05660453_1325"/>
<dbReference type="Pfam" id="PF02537">
    <property type="entry name" value="CRCB"/>
    <property type="match status" value="1"/>
</dbReference>
<evidence type="ECO:0000256" key="8">
    <source>
        <dbReference type="ARBA" id="ARBA00035585"/>
    </source>
</evidence>
<dbReference type="InterPro" id="IPR003691">
    <property type="entry name" value="FluC"/>
</dbReference>
<feature type="transmembrane region" description="Helical" evidence="10">
    <location>
        <begin position="34"/>
        <end position="53"/>
    </location>
</feature>
<keyword evidence="4 10" id="KW-1133">Transmembrane helix</keyword>
<comment type="subcellular location">
    <subcellularLocation>
        <location evidence="1 10">Cell membrane</location>
        <topology evidence="1 10">Multi-pass membrane protein</topology>
    </subcellularLocation>
</comment>
<evidence type="ECO:0000256" key="3">
    <source>
        <dbReference type="ARBA" id="ARBA00022692"/>
    </source>
</evidence>
<dbReference type="HAMAP" id="MF_00454">
    <property type="entry name" value="FluC"/>
    <property type="match status" value="1"/>
</dbReference>
<keyword evidence="6 10" id="KW-0407">Ion channel</keyword>
<protein>
    <recommendedName>
        <fullName evidence="10">Fluoride-specific ion channel FluC</fullName>
    </recommendedName>
</protein>
<keyword evidence="10" id="KW-0813">Transport</keyword>
<evidence type="ECO:0000256" key="5">
    <source>
        <dbReference type="ARBA" id="ARBA00023136"/>
    </source>
</evidence>
<dbReference type="EMBL" id="FOLI01000008">
    <property type="protein sequence ID" value="SFC21448.1"/>
    <property type="molecule type" value="Genomic_DNA"/>
</dbReference>
<comment type="activity regulation">
    <text evidence="10">Na(+) is not transported, but it plays an essential structural role and its presence is essential for fluoride channel function.</text>
</comment>
<dbReference type="GO" id="GO:0005886">
    <property type="term" value="C:plasma membrane"/>
    <property type="evidence" value="ECO:0007669"/>
    <property type="project" value="UniProtKB-SubCell"/>
</dbReference>
<proteinExistence type="inferred from homology"/>
<keyword evidence="10" id="KW-0406">Ion transport</keyword>
<dbReference type="GO" id="GO:0046872">
    <property type="term" value="F:metal ion binding"/>
    <property type="evidence" value="ECO:0007669"/>
    <property type="project" value="UniProtKB-KW"/>
</dbReference>
<feature type="transmembrane region" description="Helical" evidence="10">
    <location>
        <begin position="6"/>
        <end position="22"/>
    </location>
</feature>
<keyword evidence="5 10" id="KW-0472">Membrane</keyword>
<feature type="transmembrane region" description="Helical" evidence="10">
    <location>
        <begin position="59"/>
        <end position="79"/>
    </location>
</feature>
<evidence type="ECO:0000256" key="7">
    <source>
        <dbReference type="ARBA" id="ARBA00035120"/>
    </source>
</evidence>
<evidence type="ECO:0000256" key="2">
    <source>
        <dbReference type="ARBA" id="ARBA00022475"/>
    </source>
</evidence>
<feature type="binding site" evidence="10">
    <location>
        <position position="69"/>
    </location>
    <ligand>
        <name>Na(+)</name>
        <dbReference type="ChEBI" id="CHEBI:29101"/>
        <note>structural</note>
    </ligand>
</feature>
<evidence type="ECO:0000256" key="4">
    <source>
        <dbReference type="ARBA" id="ARBA00022989"/>
    </source>
</evidence>
<name>A0A1I1HHK3_9LACO</name>
<comment type="catalytic activity">
    <reaction evidence="8">
        <text>fluoride(in) = fluoride(out)</text>
        <dbReference type="Rhea" id="RHEA:76159"/>
        <dbReference type="ChEBI" id="CHEBI:17051"/>
    </reaction>
    <physiologicalReaction direction="left-to-right" evidence="8">
        <dbReference type="Rhea" id="RHEA:76160"/>
    </physiologicalReaction>
</comment>
<gene>
    <name evidence="10" type="primary">fluC</name>
    <name evidence="10" type="synonym">crcB</name>
    <name evidence="11" type="ORF">SAMN05660453_1325</name>
</gene>
<dbReference type="OrthoDB" id="2152028at2"/>
<keyword evidence="10" id="KW-0915">Sodium</keyword>
<keyword evidence="10" id="KW-0479">Metal-binding</keyword>
<evidence type="ECO:0000313" key="12">
    <source>
        <dbReference type="Proteomes" id="UP000199376"/>
    </source>
</evidence>
<evidence type="ECO:0000256" key="9">
    <source>
        <dbReference type="ARBA" id="ARBA00049940"/>
    </source>
</evidence>
<comment type="function">
    <text evidence="9 10">Fluoride-specific ion channel. Important for reducing fluoride concentration in the cell, thus reducing its toxicity.</text>
</comment>
<evidence type="ECO:0000256" key="10">
    <source>
        <dbReference type="HAMAP-Rule" id="MF_00454"/>
    </source>
</evidence>
<accession>A0A1I1HHK3</accession>
<feature type="transmembrane region" description="Helical" evidence="10">
    <location>
        <begin position="91"/>
        <end position="112"/>
    </location>
</feature>
<dbReference type="PANTHER" id="PTHR28259:SF1">
    <property type="entry name" value="FLUORIDE EXPORT PROTEIN 1-RELATED"/>
    <property type="match status" value="1"/>
</dbReference>
<dbReference type="GO" id="GO:0062054">
    <property type="term" value="F:fluoride channel activity"/>
    <property type="evidence" value="ECO:0007669"/>
    <property type="project" value="UniProtKB-UniRule"/>
</dbReference>
<evidence type="ECO:0000256" key="1">
    <source>
        <dbReference type="ARBA" id="ARBA00004651"/>
    </source>
</evidence>
<dbReference type="Proteomes" id="UP000199376">
    <property type="component" value="Unassembled WGS sequence"/>
</dbReference>
<comment type="similarity">
    <text evidence="7 10">Belongs to the fluoride channel Fluc/FEX (TC 1.A.43) family.</text>
</comment>
<dbReference type="RefSeq" id="WP_091503213.1">
    <property type="nucleotide sequence ID" value="NZ_FOLI01000008.1"/>
</dbReference>
<evidence type="ECO:0000256" key="6">
    <source>
        <dbReference type="ARBA" id="ARBA00023303"/>
    </source>
</evidence>
<keyword evidence="2 10" id="KW-1003">Cell membrane</keyword>
<organism evidence="11 12">
    <name type="scientific">Fructobacillus durionis</name>
    <dbReference type="NCBI Taxonomy" id="283737"/>
    <lineage>
        <taxon>Bacteria</taxon>
        <taxon>Bacillati</taxon>
        <taxon>Bacillota</taxon>
        <taxon>Bacilli</taxon>
        <taxon>Lactobacillales</taxon>
        <taxon>Lactobacillaceae</taxon>
        <taxon>Fructobacillus</taxon>
    </lineage>
</organism>
<sequence length="115" mass="12476">MVNKLLLVILGTGVGAVLRYWLMTMWTNRGSFLTGVWLVNLIGSFTLGALFELKLNQPLVLLVETGILGGLTTFSSMMTEGAAATSNKREAAYLTVQMLTGFIAFIIGYSLFSMS</sequence>
<dbReference type="PANTHER" id="PTHR28259">
    <property type="entry name" value="FLUORIDE EXPORT PROTEIN 1-RELATED"/>
    <property type="match status" value="1"/>
</dbReference>